<evidence type="ECO:0000256" key="8">
    <source>
        <dbReference type="SAM" id="MobiDB-lite"/>
    </source>
</evidence>
<protein>
    <recommendedName>
        <fullName evidence="5">Small ribosomal subunit protein uS3</fullName>
    </recommendedName>
    <alternativeName>
        <fullName evidence="6">40S ribosomal protein S3</fullName>
    </alternativeName>
</protein>
<dbReference type="InterPro" id="IPR057258">
    <property type="entry name" value="Ribosomal_uS3"/>
</dbReference>
<dbReference type="FunFam" id="3.30.300.20:FF:000006">
    <property type="entry name" value="40S ribosomal protein S3"/>
    <property type="match status" value="1"/>
</dbReference>
<evidence type="ECO:0000313" key="11">
    <source>
        <dbReference type="Proteomes" id="UP000078348"/>
    </source>
</evidence>
<dbReference type="InterPro" id="IPR001351">
    <property type="entry name" value="Ribosomal_uS3_C"/>
</dbReference>
<dbReference type="GO" id="GO:0003723">
    <property type="term" value="F:RNA binding"/>
    <property type="evidence" value="ECO:0007669"/>
    <property type="project" value="UniProtKB-UniRule"/>
</dbReference>
<evidence type="ECO:0000256" key="5">
    <source>
        <dbReference type="ARBA" id="ARBA00035257"/>
    </source>
</evidence>
<sequence>MPAEKMSKKRQCVADGVFYAELDELLRRELAEVGYSGVSVRKSTLKTEIIIRAPRPQEVIGENSRRINELTALVQKRFGFNENNLVLYAERVQERSLCAETQVEALKYKLLAGLPVRRAAYAVIRSALEAGAKGCEVIVSGKLRQQRANSMKFKEGYMIKTGYACKEFVDEAVRHVLVKQGMLGAKVKIMKATDPEGRIGPKKTLPDIITVHEPKELPAPAWKPNQPAEKAVAEDAKEL</sequence>
<organism evidence="10 11">
    <name type="scientific">Blastocystis sp. subtype 1 (strain ATCC 50177 / NandII)</name>
    <dbReference type="NCBI Taxonomy" id="478820"/>
    <lineage>
        <taxon>Eukaryota</taxon>
        <taxon>Sar</taxon>
        <taxon>Stramenopiles</taxon>
        <taxon>Bigyra</taxon>
        <taxon>Opalozoa</taxon>
        <taxon>Opalinata</taxon>
        <taxon>Blastocystidae</taxon>
        <taxon>Blastocystis</taxon>
    </lineage>
</organism>
<dbReference type="CDD" id="cd02413">
    <property type="entry name" value="KH-II_40S_S3"/>
    <property type="match status" value="1"/>
</dbReference>
<keyword evidence="3 10" id="KW-0689">Ribosomal protein</keyword>
<evidence type="ECO:0000259" key="9">
    <source>
        <dbReference type="PROSITE" id="PS50823"/>
    </source>
</evidence>
<dbReference type="NCBIfam" id="NF003219">
    <property type="entry name" value="PRK04191.1"/>
    <property type="match status" value="1"/>
</dbReference>
<evidence type="ECO:0000256" key="6">
    <source>
        <dbReference type="ARBA" id="ARBA00035408"/>
    </source>
</evidence>
<gene>
    <name evidence="10" type="ORF">AV274_6280</name>
</gene>
<dbReference type="SUPFAM" id="SSF54814">
    <property type="entry name" value="Prokaryotic type KH domain (KH-domain type II)"/>
    <property type="match status" value="1"/>
</dbReference>
<accession>A0A196S6S0</accession>
<dbReference type="EMBL" id="LXWW01000566">
    <property type="protein sequence ID" value="OAO12066.1"/>
    <property type="molecule type" value="Genomic_DNA"/>
</dbReference>
<reference evidence="10 11" key="1">
    <citation type="submission" date="2016-05" db="EMBL/GenBank/DDBJ databases">
        <title>Nuclear genome of Blastocystis sp. subtype 1 NandII.</title>
        <authorList>
            <person name="Gentekaki E."/>
            <person name="Curtis B."/>
            <person name="Stairs C."/>
            <person name="Eme L."/>
            <person name="Herman E."/>
            <person name="Klimes V."/>
            <person name="Arias M.C."/>
            <person name="Elias M."/>
            <person name="Hilliou F."/>
            <person name="Klute M."/>
            <person name="Malik S.-B."/>
            <person name="Pightling A."/>
            <person name="Rachubinski R."/>
            <person name="Salas D."/>
            <person name="Schlacht A."/>
            <person name="Suga H."/>
            <person name="Archibald J."/>
            <person name="Ball S.G."/>
            <person name="Clark G."/>
            <person name="Dacks J."/>
            <person name="Van Der Giezen M."/>
            <person name="Tsaousis A."/>
            <person name="Roger A."/>
        </authorList>
    </citation>
    <scope>NUCLEOTIDE SEQUENCE [LARGE SCALE GENOMIC DNA]</scope>
    <source>
        <strain evidence="11">ATCC 50177 / NandII</strain>
    </source>
</reference>
<evidence type="ECO:0000256" key="7">
    <source>
        <dbReference type="PROSITE-ProRule" id="PRU00118"/>
    </source>
</evidence>
<evidence type="ECO:0000256" key="2">
    <source>
        <dbReference type="ARBA" id="ARBA00022884"/>
    </source>
</evidence>
<evidence type="ECO:0000256" key="3">
    <source>
        <dbReference type="ARBA" id="ARBA00022980"/>
    </source>
</evidence>
<dbReference type="Proteomes" id="UP000078348">
    <property type="component" value="Unassembled WGS sequence"/>
</dbReference>
<evidence type="ECO:0000256" key="4">
    <source>
        <dbReference type="ARBA" id="ARBA00023274"/>
    </source>
</evidence>
<dbReference type="OrthoDB" id="10248446at2759"/>
<proteinExistence type="inferred from homology"/>
<keyword evidence="4" id="KW-0687">Ribonucleoprotein</keyword>
<feature type="domain" description="KH type-2" evidence="9">
    <location>
        <begin position="22"/>
        <end position="93"/>
    </location>
</feature>
<dbReference type="GO" id="GO:0003735">
    <property type="term" value="F:structural constituent of ribosome"/>
    <property type="evidence" value="ECO:0007669"/>
    <property type="project" value="InterPro"/>
</dbReference>
<dbReference type="InterPro" id="IPR004044">
    <property type="entry name" value="KH_dom_type_2"/>
</dbReference>
<keyword evidence="2 7" id="KW-0694">RNA-binding</keyword>
<dbReference type="Gene3D" id="3.30.1140.32">
    <property type="entry name" value="Ribosomal protein S3, C-terminal domain"/>
    <property type="match status" value="1"/>
</dbReference>
<dbReference type="Gene3D" id="3.30.300.20">
    <property type="match status" value="1"/>
</dbReference>
<dbReference type="SUPFAM" id="SSF54821">
    <property type="entry name" value="Ribosomal protein S3 C-terminal domain"/>
    <property type="match status" value="1"/>
</dbReference>
<evidence type="ECO:0000256" key="1">
    <source>
        <dbReference type="ARBA" id="ARBA00010761"/>
    </source>
</evidence>
<dbReference type="Pfam" id="PF00189">
    <property type="entry name" value="Ribosomal_S3_C"/>
    <property type="match status" value="1"/>
</dbReference>
<dbReference type="InterPro" id="IPR005703">
    <property type="entry name" value="Ribosomal_uS3_euk/arc"/>
</dbReference>
<dbReference type="GO" id="GO:0006412">
    <property type="term" value="P:translation"/>
    <property type="evidence" value="ECO:0007669"/>
    <property type="project" value="InterPro"/>
</dbReference>
<dbReference type="PANTHER" id="PTHR11760:SF32">
    <property type="entry name" value="SMALL RIBOSOMAL SUBUNIT PROTEIN US3"/>
    <property type="match status" value="1"/>
</dbReference>
<dbReference type="STRING" id="478820.A0A196S6S0"/>
<keyword evidence="11" id="KW-1185">Reference proteome</keyword>
<comment type="caution">
    <text evidence="10">The sequence shown here is derived from an EMBL/GenBank/DDBJ whole genome shotgun (WGS) entry which is preliminary data.</text>
</comment>
<dbReference type="GO" id="GO:0022627">
    <property type="term" value="C:cytosolic small ribosomal subunit"/>
    <property type="evidence" value="ECO:0007669"/>
    <property type="project" value="TreeGrafter"/>
</dbReference>
<dbReference type="InterPro" id="IPR015946">
    <property type="entry name" value="KH_dom-like_a/b"/>
</dbReference>
<dbReference type="FunFam" id="3.30.1140.32:FF:000013">
    <property type="entry name" value="40S ribosomal protein S3"/>
    <property type="match status" value="1"/>
</dbReference>
<dbReference type="PANTHER" id="PTHR11760">
    <property type="entry name" value="30S/40S RIBOSOMAL PROTEIN S3"/>
    <property type="match status" value="1"/>
</dbReference>
<dbReference type="NCBIfam" id="TIGR01008">
    <property type="entry name" value="uS3_euk_arch"/>
    <property type="match status" value="1"/>
</dbReference>
<name>A0A196S6S0_BLAHN</name>
<dbReference type="InterPro" id="IPR009019">
    <property type="entry name" value="KH_sf_prok-type"/>
</dbReference>
<comment type="similarity">
    <text evidence="1">Belongs to the universal ribosomal protein uS3 family.</text>
</comment>
<feature type="region of interest" description="Disordered" evidence="8">
    <location>
        <begin position="216"/>
        <end position="239"/>
    </location>
</feature>
<dbReference type="PROSITE" id="PS50823">
    <property type="entry name" value="KH_TYPE_2"/>
    <property type="match status" value="1"/>
</dbReference>
<dbReference type="Pfam" id="PF07650">
    <property type="entry name" value="KH_2"/>
    <property type="match status" value="1"/>
</dbReference>
<dbReference type="GO" id="GO:0005634">
    <property type="term" value="C:nucleus"/>
    <property type="evidence" value="ECO:0007669"/>
    <property type="project" value="TreeGrafter"/>
</dbReference>
<dbReference type="AlphaFoldDB" id="A0A196S6S0"/>
<dbReference type="InterPro" id="IPR036419">
    <property type="entry name" value="Ribosomal_S3_C_sf"/>
</dbReference>
<evidence type="ECO:0000313" key="10">
    <source>
        <dbReference type="EMBL" id="OAO12066.1"/>
    </source>
</evidence>